<gene>
    <name evidence="1" type="ORF">QZM56_07530</name>
</gene>
<name>A0AAP4QYU4_9BURK</name>
<dbReference type="EMBL" id="JAUJQS010000004">
    <property type="protein sequence ID" value="MDN7564348.1"/>
    <property type="molecule type" value="Genomic_DNA"/>
</dbReference>
<protein>
    <submittedName>
        <fullName evidence="1">Uncharacterized protein</fullName>
    </submittedName>
</protein>
<comment type="caution">
    <text evidence="1">The sequence shown here is derived from an EMBL/GenBank/DDBJ whole genome shotgun (WGS) entry which is preliminary data.</text>
</comment>
<dbReference type="AlphaFoldDB" id="A0AAP4QYU4"/>
<evidence type="ECO:0000313" key="2">
    <source>
        <dbReference type="Proteomes" id="UP001172109"/>
    </source>
</evidence>
<accession>A0AAP4QYU4</accession>
<sequence>MADAFFITPYQVKAEGKDVPPNEIQTAINQLASQTTAALNLLGNGASPQFAAAMLAWFNSLPTSLPATSGVLWNNGGTLAQS</sequence>
<proteinExistence type="predicted"/>
<reference evidence="1" key="1">
    <citation type="submission" date="2023-07" db="EMBL/GenBank/DDBJ databases">
        <title>A collection of bacterial strains from the Burkholderia cepacia Research Laboratory and Repository.</title>
        <authorList>
            <person name="Lipuma J."/>
            <person name="Spilker T."/>
            <person name="Caverly L."/>
        </authorList>
    </citation>
    <scope>NUCLEOTIDE SEQUENCE</scope>
    <source>
        <strain evidence="1">AU44979</strain>
    </source>
</reference>
<dbReference type="Proteomes" id="UP001172109">
    <property type="component" value="Unassembled WGS sequence"/>
</dbReference>
<dbReference type="RefSeq" id="WP_105818599.1">
    <property type="nucleotide sequence ID" value="NZ_CADEUY010000005.1"/>
</dbReference>
<organism evidence="1 2">
    <name type="scientific">Burkholderia contaminans</name>
    <dbReference type="NCBI Taxonomy" id="488447"/>
    <lineage>
        <taxon>Bacteria</taxon>
        <taxon>Pseudomonadati</taxon>
        <taxon>Pseudomonadota</taxon>
        <taxon>Betaproteobacteria</taxon>
        <taxon>Burkholderiales</taxon>
        <taxon>Burkholderiaceae</taxon>
        <taxon>Burkholderia</taxon>
        <taxon>Burkholderia cepacia complex</taxon>
    </lineage>
</organism>
<evidence type="ECO:0000313" key="1">
    <source>
        <dbReference type="EMBL" id="MDN7564348.1"/>
    </source>
</evidence>